<keyword evidence="7" id="KW-0963">Cytoplasm</keyword>
<dbReference type="InterPro" id="IPR035476">
    <property type="entry name" value="SIS_PGI_1"/>
</dbReference>
<dbReference type="InterPro" id="IPR023096">
    <property type="entry name" value="G6P_Isomerase_C"/>
</dbReference>
<evidence type="ECO:0000313" key="9">
    <source>
        <dbReference type="EMBL" id="MFD1330004.1"/>
    </source>
</evidence>
<evidence type="ECO:0000313" key="10">
    <source>
        <dbReference type="Proteomes" id="UP001597173"/>
    </source>
</evidence>
<dbReference type="RefSeq" id="WP_374839951.1">
    <property type="nucleotide sequence ID" value="NZ_JBHEEW010000012.1"/>
</dbReference>
<evidence type="ECO:0000256" key="4">
    <source>
        <dbReference type="ARBA" id="ARBA00023152"/>
    </source>
</evidence>
<gene>
    <name evidence="7 9" type="primary">pgi</name>
    <name evidence="9" type="ORF">ACFQ33_19110</name>
</gene>
<comment type="similarity">
    <text evidence="2 7 8">Belongs to the GPI family.</text>
</comment>
<evidence type="ECO:0000256" key="3">
    <source>
        <dbReference type="ARBA" id="ARBA00022432"/>
    </source>
</evidence>
<sequence>MNALVETLKTTVAETGATDIRAAFAADPQRFARFSVALDDFLFDYSKCAVNDRVLDGLEALARQAGVERKREAMFAGEKINITEDRAVLHTALRNRANSPVLVDGKDVMPEVNAVIEAMGAFCDGIRSGAITGATGRKITDVVNIGIGGSDLGPAMATLALSPYHDGPRLHFVSNVDGAHIADTLKILDAETTLFIVASKTFTTIETMTNAETARGFIVDRLGEAAVGQHFCAVSTALDKVAAFGIGAERVFGFWDWVGGRYSIWSAIGLPLMIAIGKDDFAGFLAGAHAIDNHFRTAPIRRNIPMLLGLIGFYHRNVLGYPSRAILPYDQRLSRFPAYLQQLDMESNGKSVTLESKPVEGNTGPVVWGEPGTNGQHAFYQLIHQGTDIIPTEFMIAANGHEPELRHQHQLLMANCLAQSEALMKGRTLAEARAQLTAKGMDEAKADRIAPHRVFTGNRPSITMVYEALTPFALGRLIALYEHRVFVEGVLFNINSFDQWGVELGKELATGLLPVIEGKESAAGHDSSTAGLVAALLKAAKA</sequence>
<evidence type="ECO:0000256" key="2">
    <source>
        <dbReference type="ARBA" id="ARBA00006604"/>
    </source>
</evidence>
<comment type="function">
    <text evidence="7">Catalyzes the reversible isomerization of glucose-6-phosphate to fructose-6-phosphate.</text>
</comment>
<protein>
    <recommendedName>
        <fullName evidence="7">Glucose-6-phosphate isomerase</fullName>
        <shortName evidence="7">GPI</shortName>
        <ecNumber evidence="7">5.3.1.9</ecNumber>
    </recommendedName>
    <alternativeName>
        <fullName evidence="7">Phosphoglucose isomerase</fullName>
        <shortName evidence="7">PGI</shortName>
    </alternativeName>
    <alternativeName>
        <fullName evidence="7">Phosphohexose isomerase</fullName>
        <shortName evidence="7">PHI</shortName>
    </alternativeName>
</protein>
<keyword evidence="10" id="KW-1185">Reference proteome</keyword>
<feature type="active site" evidence="7">
    <location>
        <position position="377"/>
    </location>
</feature>
<dbReference type="GO" id="GO:0004347">
    <property type="term" value="F:glucose-6-phosphate isomerase activity"/>
    <property type="evidence" value="ECO:0007669"/>
    <property type="project" value="UniProtKB-EC"/>
</dbReference>
<keyword evidence="5 7" id="KW-0413">Isomerase</keyword>
<dbReference type="PROSITE" id="PS00174">
    <property type="entry name" value="P_GLUCOSE_ISOMERASE_2"/>
    <property type="match status" value="1"/>
</dbReference>
<dbReference type="PROSITE" id="PS51463">
    <property type="entry name" value="P_GLUCOSE_ISOMERASE_3"/>
    <property type="match status" value="1"/>
</dbReference>
<dbReference type="Gene3D" id="3.40.50.10490">
    <property type="entry name" value="Glucose-6-phosphate isomerase like protein, domain 1"/>
    <property type="match status" value="2"/>
</dbReference>
<accession>A0ABW3Z1A7</accession>
<evidence type="ECO:0000256" key="7">
    <source>
        <dbReference type="HAMAP-Rule" id="MF_00473"/>
    </source>
</evidence>
<dbReference type="Pfam" id="PF00342">
    <property type="entry name" value="PGI"/>
    <property type="match status" value="1"/>
</dbReference>
<organism evidence="9 10">
    <name type="scientific">Mycoplana ramosa</name>
    <name type="common">Mycoplana bullata</name>
    <dbReference type="NCBI Taxonomy" id="40837"/>
    <lineage>
        <taxon>Bacteria</taxon>
        <taxon>Pseudomonadati</taxon>
        <taxon>Pseudomonadota</taxon>
        <taxon>Alphaproteobacteria</taxon>
        <taxon>Hyphomicrobiales</taxon>
        <taxon>Rhizobiaceae</taxon>
        <taxon>Mycoplana</taxon>
    </lineage>
</organism>
<evidence type="ECO:0000256" key="6">
    <source>
        <dbReference type="ARBA" id="ARBA00029321"/>
    </source>
</evidence>
<dbReference type="Proteomes" id="UP001597173">
    <property type="component" value="Unassembled WGS sequence"/>
</dbReference>
<dbReference type="PANTHER" id="PTHR11469:SF1">
    <property type="entry name" value="GLUCOSE-6-PHOSPHATE ISOMERASE"/>
    <property type="match status" value="1"/>
</dbReference>
<dbReference type="CDD" id="cd05016">
    <property type="entry name" value="SIS_PGI_2"/>
    <property type="match status" value="1"/>
</dbReference>
<comment type="subcellular location">
    <subcellularLocation>
        <location evidence="7">Cytoplasm</location>
    </subcellularLocation>
</comment>
<feature type="active site" evidence="7">
    <location>
        <position position="506"/>
    </location>
</feature>
<evidence type="ECO:0000256" key="1">
    <source>
        <dbReference type="ARBA" id="ARBA00004926"/>
    </source>
</evidence>
<dbReference type="InterPro" id="IPR035482">
    <property type="entry name" value="SIS_PGI_2"/>
</dbReference>
<comment type="catalytic activity">
    <reaction evidence="6 7 8">
        <text>alpha-D-glucose 6-phosphate = beta-D-fructose 6-phosphate</text>
        <dbReference type="Rhea" id="RHEA:11816"/>
        <dbReference type="ChEBI" id="CHEBI:57634"/>
        <dbReference type="ChEBI" id="CHEBI:58225"/>
        <dbReference type="EC" id="5.3.1.9"/>
    </reaction>
</comment>
<dbReference type="Gene3D" id="1.10.1390.10">
    <property type="match status" value="1"/>
</dbReference>
<dbReference type="InterPro" id="IPR018189">
    <property type="entry name" value="Phosphoglucose_isomerase_CS"/>
</dbReference>
<dbReference type="PANTHER" id="PTHR11469">
    <property type="entry name" value="GLUCOSE-6-PHOSPHATE ISOMERASE"/>
    <property type="match status" value="1"/>
</dbReference>
<dbReference type="InterPro" id="IPR046348">
    <property type="entry name" value="SIS_dom_sf"/>
</dbReference>
<evidence type="ECO:0000256" key="8">
    <source>
        <dbReference type="RuleBase" id="RU000612"/>
    </source>
</evidence>
<evidence type="ECO:0000256" key="5">
    <source>
        <dbReference type="ARBA" id="ARBA00023235"/>
    </source>
</evidence>
<comment type="caution">
    <text evidence="9">The sequence shown here is derived from an EMBL/GenBank/DDBJ whole genome shotgun (WGS) entry which is preliminary data.</text>
</comment>
<reference evidence="10" key="1">
    <citation type="journal article" date="2019" name="Int. J. Syst. Evol. Microbiol.">
        <title>The Global Catalogue of Microorganisms (GCM) 10K type strain sequencing project: providing services to taxonomists for standard genome sequencing and annotation.</title>
        <authorList>
            <consortium name="The Broad Institute Genomics Platform"/>
            <consortium name="The Broad Institute Genome Sequencing Center for Infectious Disease"/>
            <person name="Wu L."/>
            <person name="Ma J."/>
        </authorList>
    </citation>
    <scope>NUCLEOTIDE SEQUENCE [LARGE SCALE GENOMIC DNA]</scope>
    <source>
        <strain evidence="10">CCUG 55609</strain>
    </source>
</reference>
<dbReference type="PROSITE" id="PS00765">
    <property type="entry name" value="P_GLUCOSE_ISOMERASE_1"/>
    <property type="match status" value="1"/>
</dbReference>
<proteinExistence type="inferred from homology"/>
<dbReference type="EMBL" id="JBHTNF010000016">
    <property type="protein sequence ID" value="MFD1330004.1"/>
    <property type="molecule type" value="Genomic_DNA"/>
</dbReference>
<feature type="active site" description="Proton donor" evidence="7">
    <location>
        <position position="346"/>
    </location>
</feature>
<keyword evidence="3 7" id="KW-0312">Gluconeogenesis</keyword>
<dbReference type="HAMAP" id="MF_00473">
    <property type="entry name" value="G6P_isomerase"/>
    <property type="match status" value="1"/>
</dbReference>
<dbReference type="EC" id="5.3.1.9" evidence="7"/>
<comment type="pathway">
    <text evidence="1 7 8">Carbohydrate degradation; glycolysis; D-glyceraldehyde 3-phosphate and glycerone phosphate from D-glucose: step 2/4.</text>
</comment>
<dbReference type="CDD" id="cd05015">
    <property type="entry name" value="SIS_PGI_1"/>
    <property type="match status" value="1"/>
</dbReference>
<comment type="pathway">
    <text evidence="7">Carbohydrate biosynthesis; gluconeogenesis.</text>
</comment>
<dbReference type="InterPro" id="IPR001672">
    <property type="entry name" value="G6P_Isomerase"/>
</dbReference>
<dbReference type="PRINTS" id="PR00662">
    <property type="entry name" value="G6PISOMERASE"/>
</dbReference>
<dbReference type="SUPFAM" id="SSF53697">
    <property type="entry name" value="SIS domain"/>
    <property type="match status" value="1"/>
</dbReference>
<name>A0ABW3Z1A7_MYCRA</name>
<dbReference type="NCBIfam" id="NF001211">
    <property type="entry name" value="PRK00179.1"/>
    <property type="match status" value="1"/>
</dbReference>
<keyword evidence="4 7" id="KW-0324">Glycolysis</keyword>